<reference evidence="10 11" key="1">
    <citation type="journal article" date="2017" name="Gigascience">
        <title>Draft genome of the honey bee ectoparasitic mite, Tropilaelaps mercedesae, is shaped by the parasitic life history.</title>
        <authorList>
            <person name="Dong X."/>
            <person name="Armstrong S.D."/>
            <person name="Xia D."/>
            <person name="Makepeace B.L."/>
            <person name="Darby A.C."/>
            <person name="Kadowaki T."/>
        </authorList>
    </citation>
    <scope>NUCLEOTIDE SEQUENCE [LARGE SCALE GENOMIC DNA]</scope>
    <source>
        <strain evidence="10">Wuxi-XJTLU</strain>
    </source>
</reference>
<evidence type="ECO:0000256" key="3">
    <source>
        <dbReference type="ARBA" id="ARBA00022737"/>
    </source>
</evidence>
<keyword evidence="11" id="KW-1185">Reference proteome</keyword>
<dbReference type="PANTHER" id="PTHR24394:SF29">
    <property type="entry name" value="MYONEURIN"/>
    <property type="match status" value="1"/>
</dbReference>
<evidence type="ECO:0000256" key="1">
    <source>
        <dbReference type="ARBA" id="ARBA00004123"/>
    </source>
</evidence>
<dbReference type="PROSITE" id="PS50157">
    <property type="entry name" value="ZINC_FINGER_C2H2_2"/>
    <property type="match status" value="2"/>
</dbReference>
<evidence type="ECO:0000256" key="2">
    <source>
        <dbReference type="ARBA" id="ARBA00022723"/>
    </source>
</evidence>
<evidence type="ECO:0000259" key="9">
    <source>
        <dbReference type="PROSITE" id="PS50157"/>
    </source>
</evidence>
<comment type="subcellular location">
    <subcellularLocation>
        <location evidence="1">Nucleus</location>
    </subcellularLocation>
</comment>
<feature type="domain" description="C2H2-type" evidence="9">
    <location>
        <begin position="148"/>
        <end position="176"/>
    </location>
</feature>
<keyword evidence="3" id="KW-0677">Repeat</keyword>
<feature type="region of interest" description="Disordered" evidence="8">
    <location>
        <begin position="18"/>
        <end position="49"/>
    </location>
</feature>
<dbReference type="FunFam" id="3.30.160.60:FF:002343">
    <property type="entry name" value="Zinc finger protein 33A"/>
    <property type="match status" value="1"/>
</dbReference>
<evidence type="ECO:0000313" key="11">
    <source>
        <dbReference type="Proteomes" id="UP000192247"/>
    </source>
</evidence>
<dbReference type="STRING" id="418985.A0A1V9XTS5"/>
<dbReference type="GO" id="GO:0000981">
    <property type="term" value="F:DNA-binding transcription factor activity, RNA polymerase II-specific"/>
    <property type="evidence" value="ECO:0007669"/>
    <property type="project" value="TreeGrafter"/>
</dbReference>
<dbReference type="PROSITE" id="PS00028">
    <property type="entry name" value="ZINC_FINGER_C2H2_1"/>
    <property type="match status" value="1"/>
</dbReference>
<accession>A0A1V9XTS5</accession>
<feature type="compositionally biased region" description="Basic residues" evidence="8">
    <location>
        <begin position="30"/>
        <end position="40"/>
    </location>
</feature>
<feature type="domain" description="C2H2-type" evidence="9">
    <location>
        <begin position="120"/>
        <end position="147"/>
    </location>
</feature>
<evidence type="ECO:0000256" key="5">
    <source>
        <dbReference type="ARBA" id="ARBA00022833"/>
    </source>
</evidence>
<evidence type="ECO:0000256" key="4">
    <source>
        <dbReference type="ARBA" id="ARBA00022771"/>
    </source>
</evidence>
<sequence>MTVQKWMTLARIGSARTAETTAGRCDRPRRLQRKTTRQPNRRQSTTGSGRAVGVTPYVIVTAYDSRGGQAACIVFCDLEISLGPSPSSNRFGRKCPHCVYCSDSKLELQAHMREHDERRHRCKFCLFSAMTGPELRRHERTHTGEKPFTCKYCGRAFSDNGNLIKHEKALHTGDMPYKCHICPYRSIRRGFLLQHLQKIHDVYLDIEKIG</sequence>
<dbReference type="Gene3D" id="3.30.160.60">
    <property type="entry name" value="Classic Zinc Finger"/>
    <property type="match status" value="3"/>
</dbReference>
<keyword evidence="5" id="KW-0862">Zinc</keyword>
<evidence type="ECO:0000256" key="7">
    <source>
        <dbReference type="PROSITE-ProRule" id="PRU00042"/>
    </source>
</evidence>
<keyword evidence="4 7" id="KW-0863">Zinc-finger</keyword>
<dbReference type="EMBL" id="MNPL01004253">
    <property type="protein sequence ID" value="OQR76875.1"/>
    <property type="molecule type" value="Genomic_DNA"/>
</dbReference>
<dbReference type="Pfam" id="PF00096">
    <property type="entry name" value="zf-C2H2"/>
    <property type="match status" value="1"/>
</dbReference>
<dbReference type="GO" id="GO:0005634">
    <property type="term" value="C:nucleus"/>
    <property type="evidence" value="ECO:0007669"/>
    <property type="project" value="UniProtKB-SubCell"/>
</dbReference>
<protein>
    <submittedName>
        <fullName evidence="10">Zinc finger protein-like</fullName>
    </submittedName>
</protein>
<dbReference type="Proteomes" id="UP000192247">
    <property type="component" value="Unassembled WGS sequence"/>
</dbReference>
<evidence type="ECO:0000256" key="8">
    <source>
        <dbReference type="SAM" id="MobiDB-lite"/>
    </source>
</evidence>
<dbReference type="AlphaFoldDB" id="A0A1V9XTS5"/>
<dbReference type="OrthoDB" id="6423505at2759"/>
<organism evidence="10 11">
    <name type="scientific">Tropilaelaps mercedesae</name>
    <dbReference type="NCBI Taxonomy" id="418985"/>
    <lineage>
        <taxon>Eukaryota</taxon>
        <taxon>Metazoa</taxon>
        <taxon>Ecdysozoa</taxon>
        <taxon>Arthropoda</taxon>
        <taxon>Chelicerata</taxon>
        <taxon>Arachnida</taxon>
        <taxon>Acari</taxon>
        <taxon>Parasitiformes</taxon>
        <taxon>Mesostigmata</taxon>
        <taxon>Gamasina</taxon>
        <taxon>Dermanyssoidea</taxon>
        <taxon>Laelapidae</taxon>
        <taxon>Tropilaelaps</taxon>
    </lineage>
</organism>
<dbReference type="InterPro" id="IPR013087">
    <property type="entry name" value="Znf_C2H2_type"/>
</dbReference>
<evidence type="ECO:0000313" key="10">
    <source>
        <dbReference type="EMBL" id="OQR76875.1"/>
    </source>
</evidence>
<dbReference type="SMART" id="SM00355">
    <property type="entry name" value="ZnF_C2H2"/>
    <property type="match status" value="4"/>
</dbReference>
<gene>
    <name evidence="10" type="ORF">BIW11_07492</name>
</gene>
<keyword evidence="2" id="KW-0479">Metal-binding</keyword>
<dbReference type="SUPFAM" id="SSF57667">
    <property type="entry name" value="beta-beta-alpha zinc fingers"/>
    <property type="match status" value="3"/>
</dbReference>
<comment type="caution">
    <text evidence="10">The sequence shown here is derived from an EMBL/GenBank/DDBJ whole genome shotgun (WGS) entry which is preliminary data.</text>
</comment>
<dbReference type="GO" id="GO:0008270">
    <property type="term" value="F:zinc ion binding"/>
    <property type="evidence" value="ECO:0007669"/>
    <property type="project" value="UniProtKB-KW"/>
</dbReference>
<dbReference type="PANTHER" id="PTHR24394">
    <property type="entry name" value="ZINC FINGER PROTEIN"/>
    <property type="match status" value="1"/>
</dbReference>
<dbReference type="InterPro" id="IPR036236">
    <property type="entry name" value="Znf_C2H2_sf"/>
</dbReference>
<dbReference type="InParanoid" id="A0A1V9XTS5"/>
<proteinExistence type="predicted"/>
<keyword evidence="6" id="KW-0539">Nucleus</keyword>
<evidence type="ECO:0000256" key="6">
    <source>
        <dbReference type="ARBA" id="ARBA00023242"/>
    </source>
</evidence>
<name>A0A1V9XTS5_9ACAR</name>